<dbReference type="InterPro" id="IPR000620">
    <property type="entry name" value="EamA_dom"/>
</dbReference>
<proteinExistence type="inferred from homology"/>
<feature type="transmembrane region" description="Helical" evidence="6">
    <location>
        <begin position="6"/>
        <end position="25"/>
    </location>
</feature>
<keyword evidence="4 6" id="KW-1133">Transmembrane helix</keyword>
<dbReference type="STRING" id="1798377.A2872_00780"/>
<feature type="transmembrane region" description="Helical" evidence="6">
    <location>
        <begin position="218"/>
        <end position="240"/>
    </location>
</feature>
<organism evidence="8 9">
    <name type="scientific">Candidatus Gottesmanbacteria bacterium RIFCSPHIGHO2_01_FULL_42_12</name>
    <dbReference type="NCBI Taxonomy" id="1798377"/>
    <lineage>
        <taxon>Bacteria</taxon>
        <taxon>Candidatus Gottesmaniibacteriota</taxon>
    </lineage>
</organism>
<feature type="transmembrane region" description="Helical" evidence="6">
    <location>
        <begin position="66"/>
        <end position="84"/>
    </location>
</feature>
<feature type="transmembrane region" description="Helical" evidence="6">
    <location>
        <begin position="154"/>
        <end position="172"/>
    </location>
</feature>
<keyword evidence="5 6" id="KW-0472">Membrane</keyword>
<evidence type="ECO:0000256" key="6">
    <source>
        <dbReference type="SAM" id="Phobius"/>
    </source>
</evidence>
<dbReference type="InterPro" id="IPR037185">
    <property type="entry name" value="EmrE-like"/>
</dbReference>
<dbReference type="EMBL" id="MFJG01000012">
    <property type="protein sequence ID" value="OGG07210.1"/>
    <property type="molecule type" value="Genomic_DNA"/>
</dbReference>
<evidence type="ECO:0000256" key="4">
    <source>
        <dbReference type="ARBA" id="ARBA00022989"/>
    </source>
</evidence>
<evidence type="ECO:0000256" key="5">
    <source>
        <dbReference type="ARBA" id="ARBA00023136"/>
    </source>
</evidence>
<dbReference type="Proteomes" id="UP000178681">
    <property type="component" value="Unassembled WGS sequence"/>
</dbReference>
<evidence type="ECO:0000313" key="9">
    <source>
        <dbReference type="Proteomes" id="UP000178681"/>
    </source>
</evidence>
<evidence type="ECO:0000256" key="2">
    <source>
        <dbReference type="ARBA" id="ARBA00007362"/>
    </source>
</evidence>
<comment type="similarity">
    <text evidence="2">Belongs to the EamA transporter family.</text>
</comment>
<comment type="subcellular location">
    <subcellularLocation>
        <location evidence="1">Membrane</location>
        <topology evidence="1">Multi-pass membrane protein</topology>
    </subcellularLocation>
</comment>
<feature type="domain" description="EamA" evidence="7">
    <location>
        <begin position="6"/>
        <end position="138"/>
    </location>
</feature>
<protein>
    <recommendedName>
        <fullName evidence="7">EamA domain-containing protein</fullName>
    </recommendedName>
</protein>
<sequence>MSKTLISILGGLGGMFGWGTSDFFANFSSDKVGHFKAFFWSQVAGLITVLSVVLLSGSSISLSPEILFRIVIAGIAYSLGYLLFYRGFEIGNVSVVSAVINIQNLFIILIAALVFHQTLTSTQIPALLAVLTGIILVSVDFKELKKGGAVLSKGVKETLASALFFGIVYWPLNETISERIDWRVATMMIKIVAISFVFLFAMFKKEELKIKKGINKKILVAVALTGILEAVGVLGTSFGLAYGDSIIVGPISSALTLVTVTLAVIFLKEKLTKIQTLGILMTVGGIIMTAL</sequence>
<dbReference type="Pfam" id="PF00892">
    <property type="entry name" value="EamA"/>
    <property type="match status" value="2"/>
</dbReference>
<feature type="transmembrane region" description="Helical" evidence="6">
    <location>
        <begin position="122"/>
        <end position="142"/>
    </location>
</feature>
<dbReference type="GO" id="GO:0016020">
    <property type="term" value="C:membrane"/>
    <property type="evidence" value="ECO:0007669"/>
    <property type="project" value="UniProtKB-SubCell"/>
</dbReference>
<dbReference type="AlphaFoldDB" id="A0A1F5Z430"/>
<feature type="transmembrane region" description="Helical" evidence="6">
    <location>
        <begin position="246"/>
        <end position="267"/>
    </location>
</feature>
<feature type="transmembrane region" description="Helical" evidence="6">
    <location>
        <begin position="184"/>
        <end position="203"/>
    </location>
</feature>
<accession>A0A1F5Z430</accession>
<gene>
    <name evidence="8" type="ORF">A2872_00780</name>
</gene>
<keyword evidence="3 6" id="KW-0812">Transmembrane</keyword>
<evidence type="ECO:0000259" key="7">
    <source>
        <dbReference type="Pfam" id="PF00892"/>
    </source>
</evidence>
<evidence type="ECO:0000256" key="3">
    <source>
        <dbReference type="ARBA" id="ARBA00022692"/>
    </source>
</evidence>
<comment type="caution">
    <text evidence="8">The sequence shown here is derived from an EMBL/GenBank/DDBJ whole genome shotgun (WGS) entry which is preliminary data.</text>
</comment>
<evidence type="ECO:0000256" key="1">
    <source>
        <dbReference type="ARBA" id="ARBA00004141"/>
    </source>
</evidence>
<name>A0A1F5Z430_9BACT</name>
<dbReference type="PANTHER" id="PTHR32322:SF2">
    <property type="entry name" value="EAMA DOMAIN-CONTAINING PROTEIN"/>
    <property type="match status" value="1"/>
</dbReference>
<feature type="transmembrane region" description="Helical" evidence="6">
    <location>
        <begin position="96"/>
        <end position="116"/>
    </location>
</feature>
<reference evidence="8 9" key="1">
    <citation type="journal article" date="2016" name="Nat. Commun.">
        <title>Thousands of microbial genomes shed light on interconnected biogeochemical processes in an aquifer system.</title>
        <authorList>
            <person name="Anantharaman K."/>
            <person name="Brown C.T."/>
            <person name="Hug L.A."/>
            <person name="Sharon I."/>
            <person name="Castelle C.J."/>
            <person name="Probst A.J."/>
            <person name="Thomas B.C."/>
            <person name="Singh A."/>
            <person name="Wilkins M.J."/>
            <person name="Karaoz U."/>
            <person name="Brodie E.L."/>
            <person name="Williams K.H."/>
            <person name="Hubbard S.S."/>
            <person name="Banfield J.F."/>
        </authorList>
    </citation>
    <scope>NUCLEOTIDE SEQUENCE [LARGE SCALE GENOMIC DNA]</scope>
</reference>
<dbReference type="SUPFAM" id="SSF103481">
    <property type="entry name" value="Multidrug resistance efflux transporter EmrE"/>
    <property type="match status" value="2"/>
</dbReference>
<dbReference type="PANTHER" id="PTHR32322">
    <property type="entry name" value="INNER MEMBRANE TRANSPORTER"/>
    <property type="match status" value="1"/>
</dbReference>
<feature type="transmembrane region" description="Helical" evidence="6">
    <location>
        <begin position="37"/>
        <end position="60"/>
    </location>
</feature>
<dbReference type="InterPro" id="IPR050638">
    <property type="entry name" value="AA-Vitamin_Transporters"/>
</dbReference>
<dbReference type="Gene3D" id="1.10.3730.20">
    <property type="match status" value="1"/>
</dbReference>
<evidence type="ECO:0000313" key="8">
    <source>
        <dbReference type="EMBL" id="OGG07210.1"/>
    </source>
</evidence>
<feature type="domain" description="EamA" evidence="7">
    <location>
        <begin position="159"/>
        <end position="289"/>
    </location>
</feature>